<comment type="similarity">
    <text evidence="2 11">Belongs to the mitochondrial carrier (TC 2.A.29) family.</text>
</comment>
<reference evidence="13 14" key="1">
    <citation type="journal article" date="2024" name="Science">
        <title>Giant polyketide synthase enzymes in the biosynthesis of giant marine polyether toxins.</title>
        <authorList>
            <person name="Fallon T.R."/>
            <person name="Shende V.V."/>
            <person name="Wierzbicki I.H."/>
            <person name="Pendleton A.L."/>
            <person name="Watervoot N.F."/>
            <person name="Auber R.P."/>
            <person name="Gonzalez D.J."/>
            <person name="Wisecaver J.H."/>
            <person name="Moore B.S."/>
        </authorList>
    </citation>
    <scope>NUCLEOTIDE SEQUENCE [LARGE SCALE GENOMIC DNA]</scope>
    <source>
        <strain evidence="13 14">12B1</strain>
    </source>
</reference>
<evidence type="ECO:0008006" key="15">
    <source>
        <dbReference type="Google" id="ProtNLM"/>
    </source>
</evidence>
<protein>
    <recommendedName>
        <fullName evidence="15">Mitochondrial carrier protein</fullName>
    </recommendedName>
</protein>
<keyword evidence="5" id="KW-0677">Repeat</keyword>
<evidence type="ECO:0000256" key="8">
    <source>
        <dbReference type="ARBA" id="ARBA00023128"/>
    </source>
</evidence>
<dbReference type="GO" id="GO:0005743">
    <property type="term" value="C:mitochondrial inner membrane"/>
    <property type="evidence" value="ECO:0007669"/>
    <property type="project" value="UniProtKB-SubCell"/>
</dbReference>
<evidence type="ECO:0000256" key="6">
    <source>
        <dbReference type="ARBA" id="ARBA00022792"/>
    </source>
</evidence>
<feature type="transmembrane region" description="Helical" evidence="12">
    <location>
        <begin position="54"/>
        <end position="77"/>
    </location>
</feature>
<dbReference type="InterPro" id="IPR023395">
    <property type="entry name" value="MCP_dom_sf"/>
</dbReference>
<dbReference type="AlphaFoldDB" id="A0AB34JAZ2"/>
<dbReference type="PANTHER" id="PTHR45667">
    <property type="entry name" value="S-ADENOSYLMETHIONINE MITOCHONDRIAL CARRIER PROTEIN"/>
    <property type="match status" value="1"/>
</dbReference>
<comment type="subcellular location">
    <subcellularLocation>
        <location evidence="1">Mitochondrion inner membrane</location>
        <topology evidence="1">Multi-pass membrane protein</topology>
    </subcellularLocation>
</comment>
<dbReference type="FunFam" id="1.50.40.10:FF:000018">
    <property type="entry name" value="S-adenosylmethionine mitochondrial carrier protein-like"/>
    <property type="match status" value="1"/>
</dbReference>
<evidence type="ECO:0000256" key="7">
    <source>
        <dbReference type="ARBA" id="ARBA00022989"/>
    </source>
</evidence>
<evidence type="ECO:0000256" key="10">
    <source>
        <dbReference type="PROSITE-ProRule" id="PRU00282"/>
    </source>
</evidence>
<dbReference type="InterPro" id="IPR018108">
    <property type="entry name" value="MCP_transmembrane"/>
</dbReference>
<dbReference type="SUPFAM" id="SSF103506">
    <property type="entry name" value="Mitochondrial carrier"/>
    <property type="match status" value="1"/>
</dbReference>
<dbReference type="PRINTS" id="PR00926">
    <property type="entry name" value="MITOCARRIER"/>
</dbReference>
<dbReference type="EMBL" id="JBGBPQ010000011">
    <property type="protein sequence ID" value="KAL1515945.1"/>
    <property type="molecule type" value="Genomic_DNA"/>
</dbReference>
<gene>
    <name evidence="13" type="ORF">AB1Y20_002559</name>
</gene>
<name>A0AB34JAZ2_PRYPA</name>
<evidence type="ECO:0000256" key="11">
    <source>
        <dbReference type="RuleBase" id="RU000488"/>
    </source>
</evidence>
<keyword evidence="6" id="KW-0999">Mitochondrion inner membrane</keyword>
<sequence length="287" mass="30345">MSEGENENKVPFTLAMVAGGIAGTTVDVVMFPLDTLKTRLQAEGGFQKAGGFKGVYNGVVATALGAAPGAAMFFSAYEGMKPRLQAFNGGKEHPIHHSIAASFGEIAACLIRVPTAVVTQNMQVGAYSSYGEAISGIMAKKGISSFFTGYWTTVAREIPFSFIQFPMYEGLKSFWRKTQGSDTTPLQGAACGSLSGGVASAVTTPLDVVKTRMMLGNKTKAGELYVGTVNSLTTIFREEGAAALFSGVGPRVGWISIGGFVFFGAYEKAMQLCWQTGAWGAKKDFRV</sequence>
<organism evidence="13 14">
    <name type="scientific">Prymnesium parvum</name>
    <name type="common">Toxic golden alga</name>
    <dbReference type="NCBI Taxonomy" id="97485"/>
    <lineage>
        <taxon>Eukaryota</taxon>
        <taxon>Haptista</taxon>
        <taxon>Haptophyta</taxon>
        <taxon>Prymnesiophyceae</taxon>
        <taxon>Prymnesiales</taxon>
        <taxon>Prymnesiaceae</taxon>
        <taxon>Prymnesium</taxon>
    </lineage>
</organism>
<proteinExistence type="inferred from homology"/>
<dbReference type="Proteomes" id="UP001515480">
    <property type="component" value="Unassembled WGS sequence"/>
</dbReference>
<keyword evidence="4 10" id="KW-0812">Transmembrane</keyword>
<dbReference type="Gene3D" id="1.50.40.10">
    <property type="entry name" value="Mitochondrial carrier domain"/>
    <property type="match status" value="1"/>
</dbReference>
<dbReference type="GO" id="GO:0055085">
    <property type="term" value="P:transmembrane transport"/>
    <property type="evidence" value="ECO:0007669"/>
    <property type="project" value="InterPro"/>
</dbReference>
<feature type="transmembrane region" description="Helical" evidence="12">
    <location>
        <begin position="12"/>
        <end position="33"/>
    </location>
</feature>
<keyword evidence="14" id="KW-1185">Reference proteome</keyword>
<keyword evidence="7 12" id="KW-1133">Transmembrane helix</keyword>
<evidence type="ECO:0000256" key="4">
    <source>
        <dbReference type="ARBA" id="ARBA00022692"/>
    </source>
</evidence>
<dbReference type="InterPro" id="IPR002067">
    <property type="entry name" value="MCP"/>
</dbReference>
<evidence type="ECO:0000256" key="9">
    <source>
        <dbReference type="ARBA" id="ARBA00023136"/>
    </source>
</evidence>
<evidence type="ECO:0000313" key="14">
    <source>
        <dbReference type="Proteomes" id="UP001515480"/>
    </source>
</evidence>
<evidence type="ECO:0000256" key="12">
    <source>
        <dbReference type="SAM" id="Phobius"/>
    </source>
</evidence>
<evidence type="ECO:0000256" key="1">
    <source>
        <dbReference type="ARBA" id="ARBA00004448"/>
    </source>
</evidence>
<evidence type="ECO:0000256" key="3">
    <source>
        <dbReference type="ARBA" id="ARBA00022448"/>
    </source>
</evidence>
<feature type="repeat" description="Solcar" evidence="10">
    <location>
        <begin position="92"/>
        <end position="174"/>
    </location>
</feature>
<feature type="repeat" description="Solcar" evidence="10">
    <location>
        <begin position="183"/>
        <end position="272"/>
    </location>
</feature>
<dbReference type="PROSITE" id="PS50920">
    <property type="entry name" value="SOLCAR"/>
    <property type="match status" value="3"/>
</dbReference>
<evidence type="ECO:0000313" key="13">
    <source>
        <dbReference type="EMBL" id="KAL1515945.1"/>
    </source>
</evidence>
<dbReference type="Pfam" id="PF00153">
    <property type="entry name" value="Mito_carr"/>
    <property type="match status" value="3"/>
</dbReference>
<evidence type="ECO:0000256" key="2">
    <source>
        <dbReference type="ARBA" id="ARBA00006375"/>
    </source>
</evidence>
<keyword evidence="3 11" id="KW-0813">Transport</keyword>
<evidence type="ECO:0000256" key="5">
    <source>
        <dbReference type="ARBA" id="ARBA00022737"/>
    </source>
</evidence>
<comment type="caution">
    <text evidence="13">The sequence shown here is derived from an EMBL/GenBank/DDBJ whole genome shotgun (WGS) entry which is preliminary data.</text>
</comment>
<keyword evidence="8" id="KW-0496">Mitochondrion</keyword>
<feature type="repeat" description="Solcar" evidence="10">
    <location>
        <begin position="10"/>
        <end position="83"/>
    </location>
</feature>
<keyword evidence="9 10" id="KW-0472">Membrane</keyword>
<accession>A0AB34JAZ2</accession>